<dbReference type="InterPro" id="IPR032387">
    <property type="entry name" value="ACAS_N"/>
</dbReference>
<sequence>MSPSADYPAPPLYQPSSPEKTATLRLRDVINTKFNLALRSYEDLYHWSTAHVDAFWSTVWDETSIVGDKGTHVVDPASPSANPEWFKEAKINWAENMLQCRSSERIALIQATEPTKDLPSPALRQVSYADLYSMVANIVSALLLNGLKPGDRVGAYCSNCIENVAACLATTALGGIWVSAAADFGPEGVLERFEQVQPRFIFAVDAVVYNAKVHPHLPKLSTLLAGLAGKVATPKVIIIHAIPQQEDQAGWAKDWVSWDNFLASGKVSQLGRTPSGEIEWRRGSFDWPVWILFSSGTTGMLALNTSYASTKPFLRKM</sequence>
<dbReference type="Gene3D" id="3.40.50.12780">
    <property type="entry name" value="N-terminal domain of ligase-like"/>
    <property type="match status" value="1"/>
</dbReference>
<gene>
    <name evidence="4" type="ORF">HGRIS_010025</name>
</gene>
<dbReference type="SUPFAM" id="SSF56801">
    <property type="entry name" value="Acetyl-CoA synthetase-like"/>
    <property type="match status" value="1"/>
</dbReference>
<comment type="similarity">
    <text evidence="1">Belongs to the ATP-dependent AMP-binding enzyme family.</text>
</comment>
<comment type="caution">
    <text evidence="4">The sequence shown here is derived from an EMBL/GenBank/DDBJ whole genome shotgun (WGS) entry which is preliminary data.</text>
</comment>
<keyword evidence="5" id="KW-1185">Reference proteome</keyword>
<dbReference type="Pfam" id="PF00501">
    <property type="entry name" value="AMP-binding"/>
    <property type="match status" value="1"/>
</dbReference>
<evidence type="ECO:0000313" key="4">
    <source>
        <dbReference type="EMBL" id="KAL0950017.1"/>
    </source>
</evidence>
<evidence type="ECO:0000259" key="2">
    <source>
        <dbReference type="Pfam" id="PF00501"/>
    </source>
</evidence>
<evidence type="ECO:0000313" key="5">
    <source>
        <dbReference type="Proteomes" id="UP001556367"/>
    </source>
</evidence>
<organism evidence="4 5">
    <name type="scientific">Hohenbuehelia grisea</name>
    <dbReference type="NCBI Taxonomy" id="104357"/>
    <lineage>
        <taxon>Eukaryota</taxon>
        <taxon>Fungi</taxon>
        <taxon>Dikarya</taxon>
        <taxon>Basidiomycota</taxon>
        <taxon>Agaricomycotina</taxon>
        <taxon>Agaricomycetes</taxon>
        <taxon>Agaricomycetidae</taxon>
        <taxon>Agaricales</taxon>
        <taxon>Pleurotineae</taxon>
        <taxon>Pleurotaceae</taxon>
        <taxon>Hohenbuehelia</taxon>
    </lineage>
</organism>
<dbReference type="Pfam" id="PF16177">
    <property type="entry name" value="ACAS_N"/>
    <property type="match status" value="1"/>
</dbReference>
<evidence type="ECO:0000259" key="3">
    <source>
        <dbReference type="Pfam" id="PF16177"/>
    </source>
</evidence>
<feature type="domain" description="Acetyl-coenzyme A synthetase N-terminal" evidence="3">
    <location>
        <begin position="41"/>
        <end position="96"/>
    </location>
</feature>
<proteinExistence type="inferred from homology"/>
<evidence type="ECO:0008006" key="6">
    <source>
        <dbReference type="Google" id="ProtNLM"/>
    </source>
</evidence>
<dbReference type="Proteomes" id="UP001556367">
    <property type="component" value="Unassembled WGS sequence"/>
</dbReference>
<feature type="domain" description="AMP-dependent synthetase/ligase" evidence="2">
    <location>
        <begin position="122"/>
        <end position="300"/>
    </location>
</feature>
<reference evidence="5" key="1">
    <citation type="submission" date="2024-06" db="EMBL/GenBank/DDBJ databases">
        <title>Multi-omics analyses provide insights into the biosynthesis of the anticancer antibiotic pleurotin in Hohenbuehelia grisea.</title>
        <authorList>
            <person name="Weaver J.A."/>
            <person name="Alberti F."/>
        </authorList>
    </citation>
    <scope>NUCLEOTIDE SEQUENCE [LARGE SCALE GENOMIC DNA]</scope>
    <source>
        <strain evidence="5">T-177</strain>
    </source>
</reference>
<dbReference type="InterPro" id="IPR000873">
    <property type="entry name" value="AMP-dep_synth/lig_dom"/>
</dbReference>
<protein>
    <recommendedName>
        <fullName evidence="6">Acetoacetyl-CoA synthetase</fullName>
    </recommendedName>
</protein>
<evidence type="ECO:0000256" key="1">
    <source>
        <dbReference type="ARBA" id="ARBA00006432"/>
    </source>
</evidence>
<dbReference type="PANTHER" id="PTHR42921">
    <property type="entry name" value="ACETOACETYL-COA SYNTHETASE"/>
    <property type="match status" value="1"/>
</dbReference>
<dbReference type="EMBL" id="JASNQZ010000012">
    <property type="protein sequence ID" value="KAL0950017.1"/>
    <property type="molecule type" value="Genomic_DNA"/>
</dbReference>
<dbReference type="PANTHER" id="PTHR42921:SF1">
    <property type="entry name" value="ACETOACETYL-COA SYNTHETASE"/>
    <property type="match status" value="1"/>
</dbReference>
<accession>A0ABR3J319</accession>
<dbReference type="InterPro" id="IPR042099">
    <property type="entry name" value="ANL_N_sf"/>
</dbReference>
<name>A0ABR3J319_9AGAR</name>